<evidence type="ECO:0000256" key="2">
    <source>
        <dbReference type="ARBA" id="ARBA00022448"/>
    </source>
</evidence>
<dbReference type="Gene3D" id="2.40.170.20">
    <property type="entry name" value="TonB-dependent receptor, beta-barrel domain"/>
    <property type="match status" value="1"/>
</dbReference>
<evidence type="ECO:0000313" key="9">
    <source>
        <dbReference type="Proteomes" id="UP000253919"/>
    </source>
</evidence>
<proteinExistence type="inferred from homology"/>
<keyword evidence="2 7" id="KW-0813">Transport</keyword>
<comment type="caution">
    <text evidence="8">The sequence shown here is derived from an EMBL/GenBank/DDBJ whole genome shotgun (WGS) entry which is preliminary data.</text>
</comment>
<keyword evidence="6 7" id="KW-0998">Cell outer membrane</keyword>
<keyword evidence="3 7" id="KW-1134">Transmembrane beta strand</keyword>
<dbReference type="EMBL" id="QASA01000001">
    <property type="protein sequence ID" value="RDC62528.1"/>
    <property type="molecule type" value="Genomic_DNA"/>
</dbReference>
<evidence type="ECO:0000313" key="8">
    <source>
        <dbReference type="EMBL" id="RDC62528.1"/>
    </source>
</evidence>
<dbReference type="InterPro" id="IPR036942">
    <property type="entry name" value="Beta-barrel_TonB_sf"/>
</dbReference>
<evidence type="ECO:0000256" key="5">
    <source>
        <dbReference type="ARBA" id="ARBA00023136"/>
    </source>
</evidence>
<evidence type="ECO:0000256" key="1">
    <source>
        <dbReference type="ARBA" id="ARBA00004571"/>
    </source>
</evidence>
<keyword evidence="9" id="KW-1185">Reference proteome</keyword>
<organism evidence="8 9">
    <name type="scientific">Adhaeribacter pallidiroseus</name>
    <dbReference type="NCBI Taxonomy" id="2072847"/>
    <lineage>
        <taxon>Bacteria</taxon>
        <taxon>Pseudomonadati</taxon>
        <taxon>Bacteroidota</taxon>
        <taxon>Cytophagia</taxon>
        <taxon>Cytophagales</taxon>
        <taxon>Hymenobacteraceae</taxon>
        <taxon>Adhaeribacter</taxon>
    </lineage>
</organism>
<evidence type="ECO:0000256" key="3">
    <source>
        <dbReference type="ARBA" id="ARBA00022452"/>
    </source>
</evidence>
<name>A0A369QJU5_9BACT</name>
<dbReference type="Proteomes" id="UP000253919">
    <property type="component" value="Unassembled WGS sequence"/>
</dbReference>
<comment type="subcellular location">
    <subcellularLocation>
        <location evidence="1 7">Cell outer membrane</location>
        <topology evidence="1 7">Multi-pass membrane protein</topology>
    </subcellularLocation>
</comment>
<keyword evidence="4 7" id="KW-0812">Transmembrane</keyword>
<dbReference type="GO" id="GO:0009279">
    <property type="term" value="C:cell outer membrane"/>
    <property type="evidence" value="ECO:0007669"/>
    <property type="project" value="UniProtKB-SubCell"/>
</dbReference>
<keyword evidence="5 7" id="KW-0472">Membrane</keyword>
<dbReference type="InterPro" id="IPR039426">
    <property type="entry name" value="TonB-dep_rcpt-like"/>
</dbReference>
<evidence type="ECO:0000256" key="7">
    <source>
        <dbReference type="PROSITE-ProRule" id="PRU01360"/>
    </source>
</evidence>
<evidence type="ECO:0000256" key="6">
    <source>
        <dbReference type="ARBA" id="ARBA00023237"/>
    </source>
</evidence>
<accession>A0A369QJU5</accession>
<dbReference type="NCBIfam" id="TIGR04056">
    <property type="entry name" value="OMP_RagA_SusC"/>
    <property type="match status" value="1"/>
</dbReference>
<sequence length="442" mass="49962">MASRNAYDNYFGRFNYDFKAKYLLEFLFRYDGSQIFPQGKRYGFFPGISGAWRLSEENFVRNALPFVNSLKLRASYGELGNDRVGAFQYLQFFGFGGNYVFGNTVAPGLTTGVLPNPNITWERAKKTDIGLEATLWNGKLGVDLTLWQQKRRDILINRNLAIPSTMGFPGVPPENFGKVNSQGLELILSHRNSFGPLKYDISGNVAYSVSKVIELDEVPPAEAYQNYTGTPIGSSLYYKADGVFNTQEELDNYPHHANSQVGDIKVVDLNKDGVIDSKDQYRFEYTATPRYVFGLNTNFQFKNFDLNIFFQGQTGVYNYDGTAAALGNTDFSNASVWRATDRWTESNPNGTKPRADAWQPGNTTFFLFDATFIRLKTIELGYNLPSAILERTKALKNVRLFASAFNLATWSKEIKWADPELNGNFLVWPPQRIINFGISVNF</sequence>
<dbReference type="SUPFAM" id="SSF56935">
    <property type="entry name" value="Porins"/>
    <property type="match status" value="1"/>
</dbReference>
<keyword evidence="8" id="KW-0675">Receptor</keyword>
<comment type="similarity">
    <text evidence="7">Belongs to the TonB-dependent receptor family.</text>
</comment>
<evidence type="ECO:0000256" key="4">
    <source>
        <dbReference type="ARBA" id="ARBA00022692"/>
    </source>
</evidence>
<reference evidence="8 9" key="1">
    <citation type="submission" date="2018-04" db="EMBL/GenBank/DDBJ databases">
        <title>Adhaeribacter sp. HMF7616 genome sequencing and assembly.</title>
        <authorList>
            <person name="Kang H."/>
            <person name="Kang J."/>
            <person name="Cha I."/>
            <person name="Kim H."/>
            <person name="Joh K."/>
        </authorList>
    </citation>
    <scope>NUCLEOTIDE SEQUENCE [LARGE SCALE GENOMIC DNA]</scope>
    <source>
        <strain evidence="8 9">HMF7616</strain>
    </source>
</reference>
<protein>
    <submittedName>
        <fullName evidence="8">TonB-dependent receptor SusC</fullName>
    </submittedName>
</protein>
<dbReference type="InterPro" id="IPR023996">
    <property type="entry name" value="TonB-dep_OMP_SusC/RagA"/>
</dbReference>
<dbReference type="AlphaFoldDB" id="A0A369QJU5"/>
<dbReference type="PROSITE" id="PS52016">
    <property type="entry name" value="TONB_DEPENDENT_REC_3"/>
    <property type="match status" value="1"/>
</dbReference>
<gene>
    <name evidence="8" type="ORF">AHMF7616_01122</name>
</gene>